<name>A0ABT6YAE6_9BACT</name>
<proteinExistence type="predicted"/>
<reference evidence="1 2" key="1">
    <citation type="submission" date="2023-05" db="EMBL/GenBank/DDBJ databases">
        <title>Novel species of genus Flectobacillus isolated from stream in China.</title>
        <authorList>
            <person name="Lu H."/>
        </authorList>
    </citation>
    <scope>NUCLEOTIDE SEQUENCE [LARGE SCALE GENOMIC DNA]</scope>
    <source>
        <strain evidence="1 2">KCTC 42575</strain>
    </source>
</reference>
<accession>A0ABT6YAE6</accession>
<dbReference type="EMBL" id="JASHIF010000011">
    <property type="protein sequence ID" value="MDI9860515.1"/>
    <property type="molecule type" value="Genomic_DNA"/>
</dbReference>
<evidence type="ECO:0000313" key="2">
    <source>
        <dbReference type="Proteomes" id="UP001236507"/>
    </source>
</evidence>
<comment type="caution">
    <text evidence="1">The sequence shown here is derived from an EMBL/GenBank/DDBJ whole genome shotgun (WGS) entry which is preliminary data.</text>
</comment>
<gene>
    <name evidence="1" type="ORF">QM524_14975</name>
</gene>
<organism evidence="1 2">
    <name type="scientific">Flectobacillus roseus</name>
    <dbReference type="NCBI Taxonomy" id="502259"/>
    <lineage>
        <taxon>Bacteria</taxon>
        <taxon>Pseudomonadati</taxon>
        <taxon>Bacteroidota</taxon>
        <taxon>Cytophagia</taxon>
        <taxon>Cytophagales</taxon>
        <taxon>Flectobacillaceae</taxon>
        <taxon>Flectobacillus</taxon>
    </lineage>
</organism>
<evidence type="ECO:0000313" key="1">
    <source>
        <dbReference type="EMBL" id="MDI9860515.1"/>
    </source>
</evidence>
<dbReference type="Proteomes" id="UP001236507">
    <property type="component" value="Unassembled WGS sequence"/>
</dbReference>
<dbReference type="Gene3D" id="2.40.50.870">
    <property type="entry name" value="Protein of unknown function (DUF3299)"/>
    <property type="match status" value="1"/>
</dbReference>
<sequence>MIAPGEKLTWEILKDVVFKKKWYPQESIYMLYPTFGASIKKLEHKEVTIKGYVIPVDAATNVYVLSAFPYSQCFFCGGAGPESVMSLKPKKGSSKKYKTDEMHTFTGKLKLNADDIYEMNYILEDAEVIE</sequence>
<dbReference type="RefSeq" id="WP_229241912.1">
    <property type="nucleotide sequence ID" value="NZ_JASHIF010000011.1"/>
</dbReference>
<protein>
    <submittedName>
        <fullName evidence="1">DUF3299 domain-containing protein</fullName>
    </submittedName>
</protein>
<keyword evidence="2" id="KW-1185">Reference proteome</keyword>